<evidence type="ECO:0008006" key="3">
    <source>
        <dbReference type="Google" id="ProtNLM"/>
    </source>
</evidence>
<sequence length="493" mass="53319">MPNGEVTLPAEVERDGITKPYLDANGFVLVTVPQYATKKIGDVIEAFFGISLPGAISIGNVTVTDTAVPVTFNLTAAQVGTEEGEKELWYTLMDRKGNKSLPSAYKKTNVSLTDPPEGLLPPNIPLFDDDTLPKLVDLADARMPLGIGILAEYDNYIADRDEIEVTVDGILLPAQRINGFPFYVNVPYSALAKDSLGEKTITTSYQIKRGTVRHPLTPLTKNIVVDLRRPGPGEGEENPNPDLDLVTVQGQGGNGPNVLTEDDKDQTVSVTAQVFDGVKDGDVATLIWKGVEVTAAQGGVIELDGTETDDLEWTVEWEVVDEGGNGNPLPVSYKLTNPDLNENEEFSLPQDVDVYIRPGVAPEVRFQHMDPDLTLLNCQSLRADAVLGKCAEALVAGGEPELKGKTLACTYQGYSDSAGTTVKPGTKYEFNYSPSDQEVDDGFIIKVRYQELLATQSAWGEISYVVKIDGRDVTSSHFVRVHMVGGTGTPCPI</sequence>
<name>A0ABY0VA95_9PSED</name>
<protein>
    <recommendedName>
        <fullName evidence="3">Isopeptide-forming domain-containing fimbrial protein</fullName>
    </recommendedName>
</protein>
<organism evidence="1 2">
    <name type="scientific">Pseudomonas mandelii</name>
    <dbReference type="NCBI Taxonomy" id="75612"/>
    <lineage>
        <taxon>Bacteria</taxon>
        <taxon>Pseudomonadati</taxon>
        <taxon>Pseudomonadota</taxon>
        <taxon>Gammaproteobacteria</taxon>
        <taxon>Pseudomonadales</taxon>
        <taxon>Pseudomonadaceae</taxon>
        <taxon>Pseudomonas</taxon>
    </lineage>
</organism>
<reference evidence="1 2" key="1">
    <citation type="submission" date="2016-10" db="EMBL/GenBank/DDBJ databases">
        <authorList>
            <person name="Varghese N."/>
            <person name="Submissions S."/>
        </authorList>
    </citation>
    <scope>NUCLEOTIDE SEQUENCE [LARGE SCALE GENOMIC DNA]</scope>
    <source>
        <strain evidence="1 2">LMG 21607</strain>
    </source>
</reference>
<keyword evidence="2" id="KW-1185">Reference proteome</keyword>
<dbReference type="EMBL" id="LT629796">
    <property type="protein sequence ID" value="SDU02808.1"/>
    <property type="molecule type" value="Genomic_DNA"/>
</dbReference>
<gene>
    <name evidence="1" type="ORF">SAMN04489801_0406</name>
</gene>
<accession>A0ABY0VA95</accession>
<dbReference type="Proteomes" id="UP000182476">
    <property type="component" value="Chromosome I"/>
</dbReference>
<evidence type="ECO:0000313" key="2">
    <source>
        <dbReference type="Proteomes" id="UP000182476"/>
    </source>
</evidence>
<evidence type="ECO:0000313" key="1">
    <source>
        <dbReference type="EMBL" id="SDU02808.1"/>
    </source>
</evidence>
<proteinExistence type="predicted"/>